<dbReference type="EMBL" id="JBHULE010000019">
    <property type="protein sequence ID" value="MFD2564338.1"/>
    <property type="molecule type" value="Genomic_DNA"/>
</dbReference>
<reference evidence="3" key="1">
    <citation type="journal article" date="2019" name="Int. J. Syst. Evol. Microbiol.">
        <title>The Global Catalogue of Microorganisms (GCM) 10K type strain sequencing project: providing services to taxonomists for standard genome sequencing and annotation.</title>
        <authorList>
            <consortium name="The Broad Institute Genomics Platform"/>
            <consortium name="The Broad Institute Genome Sequencing Center for Infectious Disease"/>
            <person name="Wu L."/>
            <person name="Ma J."/>
        </authorList>
    </citation>
    <scope>NUCLEOTIDE SEQUENCE [LARGE SCALE GENOMIC DNA]</scope>
    <source>
        <strain evidence="3">KCTC 52274</strain>
    </source>
</reference>
<dbReference type="RefSeq" id="WP_378294175.1">
    <property type="nucleotide sequence ID" value="NZ_JBHULE010000019.1"/>
</dbReference>
<keyword evidence="3" id="KW-1185">Reference proteome</keyword>
<gene>
    <name evidence="2" type="ORF">ACFSR1_16780</name>
</gene>
<comment type="caution">
    <text evidence="2">The sequence shown here is derived from an EMBL/GenBank/DDBJ whole genome shotgun (WGS) entry which is preliminary data.</text>
</comment>
<proteinExistence type="predicted"/>
<evidence type="ECO:0000313" key="2">
    <source>
        <dbReference type="EMBL" id="MFD2564338.1"/>
    </source>
</evidence>
<dbReference type="Proteomes" id="UP001597319">
    <property type="component" value="Unassembled WGS sequence"/>
</dbReference>
<keyword evidence="1" id="KW-0175">Coiled coil</keyword>
<evidence type="ECO:0000256" key="1">
    <source>
        <dbReference type="SAM" id="Coils"/>
    </source>
</evidence>
<sequence length="137" mass="16387">MATEINTTNKDLRDIHFDTLESKSSLQFIEGEVLFINQLLHSYVFEPTTPNLFERLQEFKQEISEVQKEIENLNEEIRKHESDLGGMLECDTISCDHYYYEEHKSLKKRFNDFYRNFRKLKSEVFNYAGGILKHNKK</sequence>
<accession>A0ABW5LHK0</accession>
<evidence type="ECO:0000313" key="3">
    <source>
        <dbReference type="Proteomes" id="UP001597319"/>
    </source>
</evidence>
<evidence type="ECO:0008006" key="4">
    <source>
        <dbReference type="Google" id="ProtNLM"/>
    </source>
</evidence>
<name>A0ABW5LHK0_9FLAO</name>
<feature type="coiled-coil region" evidence="1">
    <location>
        <begin position="56"/>
        <end position="83"/>
    </location>
</feature>
<organism evidence="2 3">
    <name type="scientific">Aquimarina rubra</name>
    <dbReference type="NCBI Taxonomy" id="1920033"/>
    <lineage>
        <taxon>Bacteria</taxon>
        <taxon>Pseudomonadati</taxon>
        <taxon>Bacteroidota</taxon>
        <taxon>Flavobacteriia</taxon>
        <taxon>Flavobacteriales</taxon>
        <taxon>Flavobacteriaceae</taxon>
        <taxon>Aquimarina</taxon>
    </lineage>
</organism>
<protein>
    <recommendedName>
        <fullName evidence="4">Biogenesis of lysosome-related organelles complex 1 subunit 5</fullName>
    </recommendedName>
</protein>